<evidence type="ECO:0000313" key="3">
    <source>
        <dbReference type="Proteomes" id="UP000241010"/>
    </source>
</evidence>
<evidence type="ECO:0008006" key="4">
    <source>
        <dbReference type="Google" id="ProtNLM"/>
    </source>
</evidence>
<gene>
    <name evidence="2" type="ORF">C5F48_22725</name>
</gene>
<feature type="transmembrane region" description="Helical" evidence="1">
    <location>
        <begin position="58"/>
        <end position="78"/>
    </location>
</feature>
<keyword evidence="3" id="KW-1185">Reference proteome</keyword>
<dbReference type="EMBL" id="PZKG01000250">
    <property type="protein sequence ID" value="PTE19478.1"/>
    <property type="molecule type" value="Genomic_DNA"/>
</dbReference>
<protein>
    <recommendedName>
        <fullName evidence="4">MFS transporter</fullName>
    </recommendedName>
</protein>
<evidence type="ECO:0000256" key="1">
    <source>
        <dbReference type="SAM" id="Phobius"/>
    </source>
</evidence>
<dbReference type="RefSeq" id="WP_219907829.1">
    <property type="nucleotide sequence ID" value="NZ_PZKG01000250.1"/>
</dbReference>
<keyword evidence="1" id="KW-1133">Transmembrane helix</keyword>
<organism evidence="2 3">
    <name type="scientific">Cereibacter changlensis JA139</name>
    <dbReference type="NCBI Taxonomy" id="1188249"/>
    <lineage>
        <taxon>Bacteria</taxon>
        <taxon>Pseudomonadati</taxon>
        <taxon>Pseudomonadota</taxon>
        <taxon>Alphaproteobacteria</taxon>
        <taxon>Rhodobacterales</taxon>
        <taxon>Paracoccaceae</taxon>
        <taxon>Cereibacter</taxon>
    </lineage>
</organism>
<reference evidence="2 3" key="1">
    <citation type="submission" date="2018-03" db="EMBL/GenBank/DDBJ databases">
        <title>Cereibacter changlensis.</title>
        <authorList>
            <person name="Meyer T.E."/>
            <person name="Miller S."/>
            <person name="Lodha T."/>
            <person name="Gandham S."/>
            <person name="Chintalapati S."/>
            <person name="Chintalapati V.R."/>
        </authorList>
    </citation>
    <scope>NUCLEOTIDE SEQUENCE [LARGE SCALE GENOMIC DNA]</scope>
    <source>
        <strain evidence="2 3">JA139</strain>
    </source>
</reference>
<name>A0A2T4JNK7_9RHOB</name>
<sequence>IGNATSLPPLIAQQEFSPPETARVVPLIVAIGQAGYAFAPAAFGLLRAGGGAGAAGPTPLFVCAAAIQVAAIGCLLAGRGVNPSCPDRR</sequence>
<proteinExistence type="predicted"/>
<keyword evidence="1" id="KW-0472">Membrane</keyword>
<feature type="transmembrane region" description="Helical" evidence="1">
    <location>
        <begin position="24"/>
        <end position="46"/>
    </location>
</feature>
<accession>A0A2T4JNK7</accession>
<evidence type="ECO:0000313" key="2">
    <source>
        <dbReference type="EMBL" id="PTE19478.1"/>
    </source>
</evidence>
<dbReference type="AlphaFoldDB" id="A0A2T4JNK7"/>
<dbReference type="Proteomes" id="UP000241010">
    <property type="component" value="Unassembled WGS sequence"/>
</dbReference>
<keyword evidence="1" id="KW-0812">Transmembrane</keyword>
<feature type="non-terminal residue" evidence="2">
    <location>
        <position position="1"/>
    </location>
</feature>
<comment type="caution">
    <text evidence="2">The sequence shown here is derived from an EMBL/GenBank/DDBJ whole genome shotgun (WGS) entry which is preliminary data.</text>
</comment>